<evidence type="ECO:0000313" key="8">
    <source>
        <dbReference type="Proteomes" id="UP000318939"/>
    </source>
</evidence>
<dbReference type="Proteomes" id="UP000318939">
    <property type="component" value="Chromosome"/>
</dbReference>
<keyword evidence="3 6" id="KW-0812">Transmembrane</keyword>
<feature type="transmembrane region" description="Helical" evidence="6">
    <location>
        <begin position="110"/>
        <end position="133"/>
    </location>
</feature>
<keyword evidence="2" id="KW-1003">Cell membrane</keyword>
<evidence type="ECO:0000313" key="7">
    <source>
        <dbReference type="EMBL" id="WFS22635.1"/>
    </source>
</evidence>
<keyword evidence="5 6" id="KW-0472">Membrane</keyword>
<feature type="transmembrane region" description="Helical" evidence="6">
    <location>
        <begin position="59"/>
        <end position="76"/>
    </location>
</feature>
<dbReference type="InterPro" id="IPR001851">
    <property type="entry name" value="ABC_transp_permease"/>
</dbReference>
<comment type="subcellular location">
    <subcellularLocation>
        <location evidence="1">Cell membrane</location>
        <topology evidence="1">Multi-pass membrane protein</topology>
    </subcellularLocation>
</comment>
<sequence>MISQLLKPTTLQKRAILAIVLVAVALALLIALAGANPLDAIAALFSGAFGEPYVLAETLVTATPLAIVALGVMPALRSGLFTIGSQGQLVAGAALSTAVIQANAGASAPVLLILGCLSGMAGGLLFALLPALLRAYMHVNEILSTLLLNYIAGYGLVWVLKGPLRSSMQTATPRSDALPDNALIGTLVDGTRLHLGVLAVLVLAVALWFWTRTRSGLVYSLFASRPHLAARLGLSPARAVVRPMLFSGAAAGLAGWIQVAGVAHTLYPSVDGGLGFSGILVAVLGGLNPLGIVVAAILFGALSTGAQGMQIGTSVPAAIAIVAQGFVLLAVTLAVGKNVRTASAAPPMEKKPASEAAGANP</sequence>
<feature type="transmembrane region" description="Helical" evidence="6">
    <location>
        <begin position="279"/>
        <end position="302"/>
    </location>
</feature>
<evidence type="ECO:0000256" key="5">
    <source>
        <dbReference type="ARBA" id="ARBA00023136"/>
    </source>
</evidence>
<dbReference type="PANTHER" id="PTHR47089:SF1">
    <property type="entry name" value="GUANOSINE ABC TRANSPORTER PERMEASE PROTEIN NUPP"/>
    <property type="match status" value="1"/>
</dbReference>
<evidence type="ECO:0000256" key="4">
    <source>
        <dbReference type="ARBA" id="ARBA00022989"/>
    </source>
</evidence>
<evidence type="ECO:0000256" key="3">
    <source>
        <dbReference type="ARBA" id="ARBA00022692"/>
    </source>
</evidence>
<evidence type="ECO:0000256" key="6">
    <source>
        <dbReference type="SAM" id="Phobius"/>
    </source>
</evidence>
<protein>
    <submittedName>
        <fullName evidence="7">ABC transporter permease</fullName>
    </submittedName>
</protein>
<evidence type="ECO:0000256" key="2">
    <source>
        <dbReference type="ARBA" id="ARBA00022475"/>
    </source>
</evidence>
<keyword evidence="4 6" id="KW-1133">Transmembrane helix</keyword>
<dbReference type="EMBL" id="CP117267">
    <property type="protein sequence ID" value="WFS22635.1"/>
    <property type="molecule type" value="Genomic_DNA"/>
</dbReference>
<feature type="transmembrane region" description="Helical" evidence="6">
    <location>
        <begin position="244"/>
        <end position="267"/>
    </location>
</feature>
<organism evidence="7 8">
    <name type="scientific">Rhizobium rhododendri</name>
    <dbReference type="NCBI Taxonomy" id="2506430"/>
    <lineage>
        <taxon>Bacteria</taxon>
        <taxon>Pseudomonadati</taxon>
        <taxon>Pseudomonadota</taxon>
        <taxon>Alphaproteobacteria</taxon>
        <taxon>Hyphomicrobiales</taxon>
        <taxon>Rhizobiaceae</taxon>
        <taxon>Rhizobium/Agrobacterium group</taxon>
        <taxon>Rhizobium</taxon>
    </lineage>
</organism>
<feature type="transmembrane region" description="Helical" evidence="6">
    <location>
        <begin position="193"/>
        <end position="211"/>
    </location>
</feature>
<evidence type="ECO:0000256" key="1">
    <source>
        <dbReference type="ARBA" id="ARBA00004651"/>
    </source>
</evidence>
<feature type="transmembrane region" description="Helical" evidence="6">
    <location>
        <begin position="142"/>
        <end position="160"/>
    </location>
</feature>
<feature type="transmembrane region" description="Helical" evidence="6">
    <location>
        <begin position="314"/>
        <end position="335"/>
    </location>
</feature>
<keyword evidence="8" id="KW-1185">Reference proteome</keyword>
<name>A0ABY8IGB0_9HYPH</name>
<dbReference type="PANTHER" id="PTHR47089">
    <property type="entry name" value="ABC TRANSPORTER, PERMEASE PROTEIN"/>
    <property type="match status" value="1"/>
</dbReference>
<dbReference type="Pfam" id="PF02653">
    <property type="entry name" value="BPD_transp_2"/>
    <property type="match status" value="1"/>
</dbReference>
<reference evidence="7" key="1">
    <citation type="journal article" date="2019" name="Phytopathology">
        <title>A Novel Group of Rhizobium tumorigenes-Like Agrobacteria Associated with Crown Gall Disease of Rhododendron and Blueberry.</title>
        <authorList>
            <person name="Kuzmanovic N."/>
            <person name="Behrens P."/>
            <person name="Idczak E."/>
            <person name="Wagner S."/>
            <person name="Gotz M."/>
            <person name="Sproer C."/>
            <person name="Bunk B."/>
            <person name="Overmann J."/>
            <person name="Smalla K."/>
        </authorList>
    </citation>
    <scope>NUCLEOTIDE SEQUENCE</scope>
    <source>
        <strain evidence="7">Rho-6.2</strain>
    </source>
</reference>
<dbReference type="RefSeq" id="WP_161990962.1">
    <property type="nucleotide sequence ID" value="NZ_CP117267.1"/>
</dbReference>
<feature type="transmembrane region" description="Helical" evidence="6">
    <location>
        <begin position="88"/>
        <end position="104"/>
    </location>
</feature>
<dbReference type="CDD" id="cd06580">
    <property type="entry name" value="TM_PBP1_transp_TpRbsC_like"/>
    <property type="match status" value="1"/>
</dbReference>
<proteinExistence type="predicted"/>
<reference evidence="7" key="2">
    <citation type="journal article" date="2023" name="MicrobiologyOpen">
        <title>Genomics of the tumorigenes clade of the family Rhizobiaceae and description of Rhizobium rhododendri sp. nov.</title>
        <authorList>
            <person name="Kuzmanovic N."/>
            <person name="diCenzo G.C."/>
            <person name="Bunk B."/>
            <person name="Sproeer C."/>
            <person name="Fruehling A."/>
            <person name="Neumann-Schaal M."/>
            <person name="Overmann J."/>
            <person name="Smalla K."/>
        </authorList>
    </citation>
    <scope>NUCLEOTIDE SEQUENCE</scope>
    <source>
        <strain evidence="7">Rho-6.2</strain>
    </source>
</reference>
<gene>
    <name evidence="7" type="ORF">PR018_16105</name>
</gene>
<accession>A0ABY8IGB0</accession>